<comment type="catalytic activity">
    <reaction evidence="13">
        <text>a lipid A disaccharide + ATP = a lipid IVA + ADP + H(+)</text>
        <dbReference type="Rhea" id="RHEA:67840"/>
        <dbReference type="ChEBI" id="CHEBI:15378"/>
        <dbReference type="ChEBI" id="CHEBI:30616"/>
        <dbReference type="ChEBI" id="CHEBI:176343"/>
        <dbReference type="ChEBI" id="CHEBI:176425"/>
        <dbReference type="ChEBI" id="CHEBI:456216"/>
        <dbReference type="EC" id="2.7.1.130"/>
    </reaction>
</comment>
<evidence type="ECO:0000313" key="14">
    <source>
        <dbReference type="EMBL" id="MDQ0444443.1"/>
    </source>
</evidence>
<evidence type="ECO:0000256" key="6">
    <source>
        <dbReference type="ARBA" id="ARBA00022556"/>
    </source>
</evidence>
<dbReference type="InterPro" id="IPR003758">
    <property type="entry name" value="LpxK"/>
</dbReference>
<evidence type="ECO:0000256" key="11">
    <source>
        <dbReference type="ARBA" id="ARBA00023098"/>
    </source>
</evidence>
<name>A0ABU0HQ43_9HYPH</name>
<comment type="pathway">
    <text evidence="2 13">Glycolipid biosynthesis; lipid IV(A) biosynthesis; lipid IV(A) from (3R)-3-hydroxytetradecanoyl-[acyl-carrier-protein] and UDP-N-acetyl-alpha-D-glucosamine: step 6/6.</text>
</comment>
<dbReference type="PANTHER" id="PTHR42724:SF1">
    <property type="entry name" value="TETRAACYLDISACCHARIDE 4'-KINASE, MITOCHONDRIAL-RELATED"/>
    <property type="match status" value="1"/>
</dbReference>
<keyword evidence="5 13" id="KW-0444">Lipid biosynthesis</keyword>
<dbReference type="HAMAP" id="MF_00409">
    <property type="entry name" value="LpxK"/>
    <property type="match status" value="1"/>
</dbReference>
<sequence length="329" mass="34551">MRPPGFWQGAPDHWTARLLSPLAALYGSAGAKRMDRPGQRASCPVLCLGNFTLGGAGKTPAALALAAMLRDGGRTPVFLTRGYGGRLAGPVRVELGVHGAADVGDEPLLLARDAPTVVARRRPAGASLCTDLGASVIVMDDGLQNPSLAKDLALAVVDGGAGVGNGRVFPAGPLRVPLARQWPHVGGVILVGEGNAGDAVAEEAERRGLPVHQARLVPDGNGVSGRPWFAFAGIGRPEKFFATLRDAGADLRGARSFPDHHPYRPSELIRLAAEAQRLGAGLVTTEKDAVRLPPDFTGQVEVLKIKLRFMDPPALLKQISSALTWHQKD</sequence>
<dbReference type="PANTHER" id="PTHR42724">
    <property type="entry name" value="TETRAACYLDISACCHARIDE 4'-KINASE"/>
    <property type="match status" value="1"/>
</dbReference>
<dbReference type="InterPro" id="IPR027417">
    <property type="entry name" value="P-loop_NTPase"/>
</dbReference>
<comment type="function">
    <text evidence="1 13">Transfers the gamma-phosphate of ATP to the 4'-position of a tetraacyldisaccharide 1-phosphate intermediate (termed DS-1-P) to form tetraacyldisaccharide 1,4'-bis-phosphate (lipid IVA).</text>
</comment>
<dbReference type="Pfam" id="PF02606">
    <property type="entry name" value="LpxK"/>
    <property type="match status" value="1"/>
</dbReference>
<dbReference type="EMBL" id="JAUSVV010000012">
    <property type="protein sequence ID" value="MDQ0444443.1"/>
    <property type="molecule type" value="Genomic_DNA"/>
</dbReference>
<evidence type="ECO:0000256" key="10">
    <source>
        <dbReference type="ARBA" id="ARBA00022840"/>
    </source>
</evidence>
<evidence type="ECO:0000313" key="15">
    <source>
        <dbReference type="Proteomes" id="UP001236369"/>
    </source>
</evidence>
<dbReference type="Proteomes" id="UP001236369">
    <property type="component" value="Unassembled WGS sequence"/>
</dbReference>
<keyword evidence="10 13" id="KW-0067">ATP-binding</keyword>
<gene>
    <name evidence="13" type="primary">lpxK</name>
    <name evidence="14" type="ORF">QO016_003954</name>
</gene>
<keyword evidence="8 13" id="KW-0547">Nucleotide-binding</keyword>
<evidence type="ECO:0000256" key="12">
    <source>
        <dbReference type="ARBA" id="ARBA00029757"/>
    </source>
</evidence>
<evidence type="ECO:0000256" key="13">
    <source>
        <dbReference type="HAMAP-Rule" id="MF_00409"/>
    </source>
</evidence>
<keyword evidence="15" id="KW-1185">Reference proteome</keyword>
<dbReference type="RefSeq" id="WP_238250442.1">
    <property type="nucleotide sequence ID" value="NZ_BPQX01000042.1"/>
</dbReference>
<evidence type="ECO:0000256" key="9">
    <source>
        <dbReference type="ARBA" id="ARBA00022777"/>
    </source>
</evidence>
<keyword evidence="6 13" id="KW-0441">Lipid A biosynthesis</keyword>
<dbReference type="GO" id="GO:0009029">
    <property type="term" value="F:lipid-A 4'-kinase activity"/>
    <property type="evidence" value="ECO:0007669"/>
    <property type="project" value="UniProtKB-EC"/>
</dbReference>
<evidence type="ECO:0000256" key="4">
    <source>
        <dbReference type="ARBA" id="ARBA00016436"/>
    </source>
</evidence>
<keyword evidence="11 13" id="KW-0443">Lipid metabolism</keyword>
<proteinExistence type="inferred from homology"/>
<evidence type="ECO:0000256" key="3">
    <source>
        <dbReference type="ARBA" id="ARBA00012071"/>
    </source>
</evidence>
<evidence type="ECO:0000256" key="5">
    <source>
        <dbReference type="ARBA" id="ARBA00022516"/>
    </source>
</evidence>
<keyword evidence="7 13" id="KW-0808">Transferase</keyword>
<comment type="caution">
    <text evidence="14">The sequence shown here is derived from an EMBL/GenBank/DDBJ whole genome shotgun (WGS) entry which is preliminary data.</text>
</comment>
<protein>
    <recommendedName>
        <fullName evidence="4 13">Tetraacyldisaccharide 4'-kinase</fullName>
        <ecNumber evidence="3 13">2.7.1.130</ecNumber>
    </recommendedName>
    <alternativeName>
        <fullName evidence="12 13">Lipid A 4'-kinase</fullName>
    </alternativeName>
</protein>
<dbReference type="SUPFAM" id="SSF52540">
    <property type="entry name" value="P-loop containing nucleoside triphosphate hydrolases"/>
    <property type="match status" value="1"/>
</dbReference>
<organism evidence="14 15">
    <name type="scientific">Methylobacterium persicinum</name>
    <dbReference type="NCBI Taxonomy" id="374426"/>
    <lineage>
        <taxon>Bacteria</taxon>
        <taxon>Pseudomonadati</taxon>
        <taxon>Pseudomonadota</taxon>
        <taxon>Alphaproteobacteria</taxon>
        <taxon>Hyphomicrobiales</taxon>
        <taxon>Methylobacteriaceae</taxon>
        <taxon>Methylobacterium</taxon>
    </lineage>
</organism>
<dbReference type="EC" id="2.7.1.130" evidence="3 13"/>
<evidence type="ECO:0000256" key="1">
    <source>
        <dbReference type="ARBA" id="ARBA00002274"/>
    </source>
</evidence>
<evidence type="ECO:0000256" key="7">
    <source>
        <dbReference type="ARBA" id="ARBA00022679"/>
    </source>
</evidence>
<comment type="similarity">
    <text evidence="13">Belongs to the LpxK family.</text>
</comment>
<keyword evidence="9 13" id="KW-0418">Kinase</keyword>
<accession>A0ABU0HQ43</accession>
<reference evidence="14 15" key="1">
    <citation type="submission" date="2023-07" db="EMBL/GenBank/DDBJ databases">
        <title>Genomic Encyclopedia of Type Strains, Phase IV (KMG-IV): sequencing the most valuable type-strain genomes for metagenomic binning, comparative biology and taxonomic classification.</title>
        <authorList>
            <person name="Goeker M."/>
        </authorList>
    </citation>
    <scope>NUCLEOTIDE SEQUENCE [LARGE SCALE GENOMIC DNA]</scope>
    <source>
        <strain evidence="14 15">DSM 19562</strain>
    </source>
</reference>
<dbReference type="NCBIfam" id="TIGR00682">
    <property type="entry name" value="lpxK"/>
    <property type="match status" value="1"/>
</dbReference>
<evidence type="ECO:0000256" key="2">
    <source>
        <dbReference type="ARBA" id="ARBA00004870"/>
    </source>
</evidence>
<evidence type="ECO:0000256" key="8">
    <source>
        <dbReference type="ARBA" id="ARBA00022741"/>
    </source>
</evidence>
<feature type="binding site" evidence="13">
    <location>
        <begin position="52"/>
        <end position="59"/>
    </location>
    <ligand>
        <name>ATP</name>
        <dbReference type="ChEBI" id="CHEBI:30616"/>
    </ligand>
</feature>